<comment type="caution">
    <text evidence="1">The sequence shown here is derived from an EMBL/GenBank/DDBJ whole genome shotgun (WGS) entry which is preliminary data.</text>
</comment>
<dbReference type="EMBL" id="JBHLTL010000001">
    <property type="protein sequence ID" value="MFC0588128.1"/>
    <property type="molecule type" value="Genomic_DNA"/>
</dbReference>
<dbReference type="RefSeq" id="WP_379479638.1">
    <property type="nucleotide sequence ID" value="NZ_JBHLTL010000001.1"/>
</dbReference>
<gene>
    <name evidence="1" type="ORF">ACFFF7_01740</name>
</gene>
<dbReference type="Proteomes" id="UP001589943">
    <property type="component" value="Unassembled WGS sequence"/>
</dbReference>
<organism evidence="1 2">
    <name type="scientific">Novosphingobium aquiterrae</name>
    <dbReference type="NCBI Taxonomy" id="624388"/>
    <lineage>
        <taxon>Bacteria</taxon>
        <taxon>Pseudomonadati</taxon>
        <taxon>Pseudomonadota</taxon>
        <taxon>Alphaproteobacteria</taxon>
        <taxon>Sphingomonadales</taxon>
        <taxon>Sphingomonadaceae</taxon>
        <taxon>Novosphingobium</taxon>
    </lineage>
</organism>
<sequence length="427" mass="43950">MTPTSTHLSARIRRPGPVALLLGGLGLALAGALVLIDPAALIAQIEGDRGIIPVAASRDIQIDGVEVNVTGDNGEDARLKGWQAAAKLAWAKAGGPAIADGQLQSMVSSIVIEHEQIGPRRYVATLGVVFDRARAGQFLSGGDGSRTHSAPLMVIPVLRSGGTAQVFEVKGPWQAAWAQFRAGQSPIDYVRPSGSGGESLLLTAGQPGRRSRAWWRNVLDQFGASDVLIPEARLERQWPGGPVRGTFTARYGPDNTWLGGFEMTANDEAGLPKMLAQAVVRIDAIYANALQSGLLKPDTTLNVRPSIDPALAALIAAGQAQEAATKAVSPDAAAAASPAPSAAATEEAKVSTFTVQFASPDAAAVDAALGAVRSAAGVKGASTTSLAMGGTSLMRVSYAGELADLAAALRARGYSVSVGNNALSIRR</sequence>
<evidence type="ECO:0000313" key="1">
    <source>
        <dbReference type="EMBL" id="MFC0588128.1"/>
    </source>
</evidence>
<accession>A0ABV6PGE8</accession>
<proteinExistence type="predicted"/>
<name>A0ABV6PGE8_9SPHN</name>
<keyword evidence="2" id="KW-1185">Reference proteome</keyword>
<evidence type="ECO:0000313" key="2">
    <source>
        <dbReference type="Proteomes" id="UP001589943"/>
    </source>
</evidence>
<protein>
    <submittedName>
        <fullName evidence="1">Heavy-metal-associated domain-containing protein</fullName>
    </submittedName>
</protein>
<reference evidence="1 2" key="1">
    <citation type="submission" date="2024-09" db="EMBL/GenBank/DDBJ databases">
        <authorList>
            <person name="Sun Q."/>
            <person name="Mori K."/>
        </authorList>
    </citation>
    <scope>NUCLEOTIDE SEQUENCE [LARGE SCALE GENOMIC DNA]</scope>
    <source>
        <strain evidence="1 2">NCAIM B.02537</strain>
    </source>
</reference>